<protein>
    <submittedName>
        <fullName evidence="2">Choice-of-anchor D domain-containing protein</fullName>
    </submittedName>
</protein>
<feature type="signal peptide" evidence="1">
    <location>
        <begin position="1"/>
        <end position="20"/>
    </location>
</feature>
<organism evidence="2 3">
    <name type="scientific">Persicimonas caeni</name>
    <dbReference type="NCBI Taxonomy" id="2292766"/>
    <lineage>
        <taxon>Bacteria</taxon>
        <taxon>Deltaproteobacteria</taxon>
        <taxon>Bradymonadales</taxon>
        <taxon>Bradymonadaceae</taxon>
        <taxon>Persicimonas</taxon>
    </lineage>
</organism>
<sequence>MYRIAANPTSIWLSLLVALASATGCGDDAGTAELVTNSHTIVATDVDPASGPVTLEVLLENTGSAAARDLRASFLQEGASSAGSFSVVTDSLPSTVASGASATFEVTFTPSPNAPTGCDLLAKSTLDVRYRTSTGGSFVPLAVQVAVGGPCDEALRCSSVDFGNVPVGNTESAAVQCVNLAAAGGEEVSIGQASLAPDAPEAFELGSSSPALPATLAPMDWLEVQVTFAPAAREPYQTTLALTDDSTTIEQISVRGVGIGERPRCSDPRGDVPPPPEDVQNYRLELESTDIVSYGGIVQEVDGVNESYATLLRSAILTATGSFTHEGCIVSNNGASFRWEGAACTLEDGSTLINILTINGSDEAARQLGTVSAGDNIRVEGYEVRRIVDLSPGGGYWVDGGGGDIGQQTMYVTRVCDVEE</sequence>
<dbReference type="Proteomes" id="UP000315995">
    <property type="component" value="Chromosome"/>
</dbReference>
<accession>A0A4Y6PXX1</accession>
<evidence type="ECO:0000256" key="1">
    <source>
        <dbReference type="SAM" id="SignalP"/>
    </source>
</evidence>
<dbReference type="Gene3D" id="2.60.40.10">
    <property type="entry name" value="Immunoglobulins"/>
    <property type="match status" value="2"/>
</dbReference>
<accession>A0A5B8YDR4</accession>
<gene>
    <name evidence="2" type="ORF">FIV42_21230</name>
</gene>
<keyword evidence="3" id="KW-1185">Reference proteome</keyword>
<dbReference type="PROSITE" id="PS51257">
    <property type="entry name" value="PROKAR_LIPOPROTEIN"/>
    <property type="match status" value="1"/>
</dbReference>
<name>A0A4Y6PXX1_PERCE</name>
<proteinExistence type="predicted"/>
<evidence type="ECO:0000313" key="2">
    <source>
        <dbReference type="EMBL" id="QDG53174.1"/>
    </source>
</evidence>
<dbReference type="AlphaFoldDB" id="A0A4Y6PXX1"/>
<evidence type="ECO:0000313" key="3">
    <source>
        <dbReference type="Proteomes" id="UP000315995"/>
    </source>
</evidence>
<dbReference type="NCBIfam" id="NF012200">
    <property type="entry name" value="choice_anch_D"/>
    <property type="match status" value="2"/>
</dbReference>
<dbReference type="RefSeq" id="WP_141199635.1">
    <property type="nucleotide sequence ID" value="NZ_CP041186.1"/>
</dbReference>
<feature type="chain" id="PRO_5030106659" evidence="1">
    <location>
        <begin position="21"/>
        <end position="420"/>
    </location>
</feature>
<reference evidence="2 3" key="1">
    <citation type="submission" date="2019-06" db="EMBL/GenBank/DDBJ databases">
        <title>Persicimonas caeni gen. nov., sp. nov., a predatory bacterium isolated from solar saltern.</title>
        <authorList>
            <person name="Wang S."/>
        </authorList>
    </citation>
    <scope>NUCLEOTIDE SEQUENCE [LARGE SCALE GENOMIC DNA]</scope>
    <source>
        <strain evidence="2 3">YN101</strain>
    </source>
</reference>
<dbReference type="InterPro" id="IPR013783">
    <property type="entry name" value="Ig-like_fold"/>
</dbReference>
<keyword evidence="1" id="KW-0732">Signal</keyword>
<dbReference type="EMBL" id="CP041186">
    <property type="protein sequence ID" value="QDG53174.1"/>
    <property type="molecule type" value="Genomic_DNA"/>
</dbReference>